<evidence type="ECO:0000256" key="2">
    <source>
        <dbReference type="ARBA" id="ARBA00023295"/>
    </source>
</evidence>
<reference evidence="3" key="1">
    <citation type="submission" date="2020-05" db="EMBL/GenBank/DDBJ databases">
        <authorList>
            <person name="Chiriac C."/>
            <person name="Salcher M."/>
            <person name="Ghai R."/>
            <person name="Kavagutti S V."/>
        </authorList>
    </citation>
    <scope>NUCLEOTIDE SEQUENCE</scope>
</reference>
<dbReference type="EMBL" id="CAFBQT010000023">
    <property type="protein sequence ID" value="CAB5060929.1"/>
    <property type="molecule type" value="Genomic_DNA"/>
</dbReference>
<dbReference type="PANTHER" id="PTHR10357:SF210">
    <property type="entry name" value="MALTODEXTRIN GLUCOSIDASE"/>
    <property type="match status" value="1"/>
</dbReference>
<evidence type="ECO:0000256" key="1">
    <source>
        <dbReference type="ARBA" id="ARBA00022801"/>
    </source>
</evidence>
<dbReference type="PANTHER" id="PTHR10357">
    <property type="entry name" value="ALPHA-AMYLASE FAMILY MEMBER"/>
    <property type="match status" value="1"/>
</dbReference>
<keyword evidence="2" id="KW-0326">Glycosidase</keyword>
<keyword evidence="1" id="KW-0378">Hydrolase</keyword>
<dbReference type="GO" id="GO:0016798">
    <property type="term" value="F:hydrolase activity, acting on glycosyl bonds"/>
    <property type="evidence" value="ECO:0007669"/>
    <property type="project" value="UniProtKB-KW"/>
</dbReference>
<evidence type="ECO:0000313" key="3">
    <source>
        <dbReference type="EMBL" id="CAB5017776.1"/>
    </source>
</evidence>
<name>A0A6J7QLB0_9ZZZZ</name>
<dbReference type="InterPro" id="IPR017853">
    <property type="entry name" value="GH"/>
</dbReference>
<dbReference type="EMBL" id="CAFBPL010000072">
    <property type="protein sequence ID" value="CAB5017776.1"/>
    <property type="molecule type" value="Genomic_DNA"/>
</dbReference>
<protein>
    <submittedName>
        <fullName evidence="3">Unannotated protein</fullName>
    </submittedName>
</protein>
<dbReference type="SUPFAM" id="SSF51445">
    <property type="entry name" value="(Trans)glycosidases"/>
    <property type="match status" value="1"/>
</dbReference>
<dbReference type="AlphaFoldDB" id="A0A6J7QLB0"/>
<dbReference type="Gene3D" id="3.20.20.80">
    <property type="entry name" value="Glycosidases"/>
    <property type="match status" value="1"/>
</dbReference>
<accession>A0A6J7QLB0</accession>
<gene>
    <name evidence="3" type="ORF">UFOPK4113_00644</name>
    <name evidence="4" type="ORF">UFOPK4355_00308</name>
</gene>
<proteinExistence type="predicted"/>
<evidence type="ECO:0000313" key="4">
    <source>
        <dbReference type="EMBL" id="CAB5060929.1"/>
    </source>
</evidence>
<organism evidence="3">
    <name type="scientific">freshwater metagenome</name>
    <dbReference type="NCBI Taxonomy" id="449393"/>
    <lineage>
        <taxon>unclassified sequences</taxon>
        <taxon>metagenomes</taxon>
        <taxon>ecological metagenomes</taxon>
    </lineage>
</organism>
<sequence length="139" mass="15597">MTMLLTYPGVPSIFMGDEIGLEGTHGDDTRKTIKWDDRSEWDLEFLAEIKKLTALRRKNDALLNGGLRWVAAEQGHIAYLRESKKSKVLVLIATIPSEIKIDLSKYGYRVAKTLYGKNANGSIIDIKCNGATQGIWELK</sequence>